<dbReference type="EMBL" id="BLBS01000054">
    <property type="protein sequence ID" value="GET92294.1"/>
    <property type="molecule type" value="Genomic_DNA"/>
</dbReference>
<keyword evidence="3" id="KW-1185">Reference proteome</keyword>
<feature type="region of interest" description="Disordered" evidence="1">
    <location>
        <begin position="75"/>
        <end position="94"/>
    </location>
</feature>
<protein>
    <submittedName>
        <fullName evidence="2">Uncharacterized protein</fullName>
    </submittedName>
</protein>
<gene>
    <name evidence="2" type="ORF">LtaPh_3422000</name>
</gene>
<name>A0A640KTE7_LEITA</name>
<evidence type="ECO:0000313" key="3">
    <source>
        <dbReference type="Proteomes" id="UP000419144"/>
    </source>
</evidence>
<dbReference type="OrthoDB" id="261736at2759"/>
<proteinExistence type="predicted"/>
<reference evidence="2" key="1">
    <citation type="submission" date="2019-11" db="EMBL/GenBank/DDBJ databases">
        <title>Leishmania tarentolae CDS.</title>
        <authorList>
            <person name="Goto Y."/>
            <person name="Yamagishi J."/>
        </authorList>
    </citation>
    <scope>NUCLEOTIDE SEQUENCE [LARGE SCALE GENOMIC DNA]</scope>
    <source>
        <strain evidence="2">Parrot Tar II</strain>
    </source>
</reference>
<organism evidence="2 3">
    <name type="scientific">Leishmania tarentolae</name>
    <name type="common">Sauroleishmania tarentolae</name>
    <dbReference type="NCBI Taxonomy" id="5689"/>
    <lineage>
        <taxon>Eukaryota</taxon>
        <taxon>Discoba</taxon>
        <taxon>Euglenozoa</taxon>
        <taxon>Kinetoplastea</taxon>
        <taxon>Metakinetoplastina</taxon>
        <taxon>Trypanosomatida</taxon>
        <taxon>Trypanosomatidae</taxon>
        <taxon>Leishmaniinae</taxon>
        <taxon>Leishmania</taxon>
        <taxon>lizard Leishmania</taxon>
    </lineage>
</organism>
<dbReference type="Proteomes" id="UP000419144">
    <property type="component" value="Unassembled WGS sequence"/>
</dbReference>
<dbReference type="VEuPathDB" id="TriTrypDB:LtaPh_3422000"/>
<dbReference type="AlphaFoldDB" id="A0A640KTE7"/>
<evidence type="ECO:0000313" key="2">
    <source>
        <dbReference type="EMBL" id="GET92294.1"/>
    </source>
</evidence>
<comment type="caution">
    <text evidence="2">The sequence shown here is derived from an EMBL/GenBank/DDBJ whole genome shotgun (WGS) entry which is preliminary data.</text>
</comment>
<accession>A0A640KTE7</accession>
<evidence type="ECO:0000256" key="1">
    <source>
        <dbReference type="SAM" id="MobiDB-lite"/>
    </source>
</evidence>
<sequence length="206" mass="23209">MFHVHYTSHGSIGSLITTVPCSSLAKPSFEKQSQYRQRLAFLREERSRRGSICTLEKNEWTGLCTVLAGELADKWGREGPKQSDNATPTRPRPLRYTYRYRAGTTVSVLPVGQSTAALKDGLTAAVSSANAGENSLTLWESENRADLEQWEHDEQQEIAHAMQSILGAQRELDRALLGRECRRLMSGTTALEWTSYPRYRGLHLLR</sequence>